<dbReference type="Gene3D" id="3.30.450.380">
    <property type="match status" value="1"/>
</dbReference>
<dbReference type="AlphaFoldDB" id="A0A099T385"/>
<dbReference type="EMBL" id="JRHO01000005">
    <property type="protein sequence ID" value="KGK99567.1"/>
    <property type="molecule type" value="Genomic_DNA"/>
</dbReference>
<evidence type="ECO:0000313" key="3">
    <source>
        <dbReference type="EMBL" id="KGK99567.1"/>
    </source>
</evidence>
<reference evidence="3 4" key="1">
    <citation type="submission" date="2014-09" db="EMBL/GenBank/DDBJ databases">
        <title>Draft genome sequence of an obligately methylotrophic methanogen, Methanococcoides methylutens, isolated from marine sediment.</title>
        <authorList>
            <person name="Guan Y."/>
            <person name="Ngugi D.K."/>
            <person name="Blom J."/>
            <person name="Ali S."/>
            <person name="Ferry J.G."/>
            <person name="Stingl U."/>
        </authorList>
    </citation>
    <scope>NUCLEOTIDE SEQUENCE [LARGE SCALE GENOMIC DNA]</scope>
    <source>
        <strain evidence="3 4">DSM 2657</strain>
    </source>
</reference>
<evidence type="ECO:0000256" key="1">
    <source>
        <dbReference type="ARBA" id="ARBA00006611"/>
    </source>
</evidence>
<dbReference type="PANTHER" id="PTHR30486">
    <property type="entry name" value="TWITCHING MOTILITY PROTEIN PILT"/>
    <property type="match status" value="1"/>
</dbReference>
<evidence type="ECO:0000259" key="2">
    <source>
        <dbReference type="Pfam" id="PF00437"/>
    </source>
</evidence>
<organism evidence="3 4">
    <name type="scientific">Methanococcoides methylutens</name>
    <dbReference type="NCBI Taxonomy" id="2226"/>
    <lineage>
        <taxon>Archaea</taxon>
        <taxon>Methanobacteriati</taxon>
        <taxon>Methanobacteriota</taxon>
        <taxon>Stenosarchaea group</taxon>
        <taxon>Methanomicrobia</taxon>
        <taxon>Methanosarcinales</taxon>
        <taxon>Methanosarcinaceae</taxon>
        <taxon>Methanococcoides</taxon>
    </lineage>
</organism>
<dbReference type="PANTHER" id="PTHR30486:SF6">
    <property type="entry name" value="TYPE IV PILUS RETRACTATION ATPASE PILT"/>
    <property type="match status" value="1"/>
</dbReference>
<sequence length="776" mass="87640">MHNPIRKRKPESENICQYKVRQTKNQRTIEINCSQCSHNSTLNDPVCLEMIFNIILTEPISNRLILSHLYERDYEGKELATLYELAKLGDTLANYNNVRVTCNCSHREHADCLHHRKELVNNIISCSKSEPTASYKLLKKSDIEMMKIPDHQECPGCIANYHSIIREMQDIASELNIDITCESVCDNDIDPDKDDSIGSIGSNDNDRIEYDYDKQIKPHVRPAFSSSRIYTEPPENTQFMECYDVRNNDGRMLQISIYEMTDRPEKLYMAIPLEYNLKHEDLGLIERVRKKLIRFRPDNMNFADPVNSREYIRRIGKQMLEEDSNVHGITLNPLEMRTYSDILAKYTTGLGILEDVLSDPKITDVYVNAPADINPVHVVVDGDECITNIFLSQDDLDSMVSRFRAISGRPFGEATPILEMELPEFGVRVSVIGDPLSANGLAYAFRKHARTPWTLPKLINTGSISPLTAGLLSFLMDGEASILVAGDVGAGKTSLLSAMMMEIPQKYRILTIEDTREIPIEELQQLGWKIQGMNSRSSILNTSIEVSPDVALRAALRLGNSSLVIGEVRGPEVKVLYEAMQVGTAGNSVLGTIHGASTRAVYERIVHTLGVPPASFKSTDAVVVCTNTRVGGGMSKKRRLTQISEVTTAWDEDADPEEIFTEIMRYSAADDSLIPTDILDRGQSQLIEKIARKWGISIDEASLNIRIRARIKQKIAHAGSLDSRLVEADMVSKANNIFWLYMDMEKNSPHGPDYERVYDKWNSWFDNFTSTRIQEE</sequence>
<feature type="domain" description="Bacterial type II secretion system protein E" evidence="2">
    <location>
        <begin position="364"/>
        <end position="624"/>
    </location>
</feature>
<keyword evidence="4" id="KW-1185">Reference proteome</keyword>
<dbReference type="Gene3D" id="3.40.50.300">
    <property type="entry name" value="P-loop containing nucleotide triphosphate hydrolases"/>
    <property type="match status" value="1"/>
</dbReference>
<dbReference type="GO" id="GO:0016887">
    <property type="term" value="F:ATP hydrolysis activity"/>
    <property type="evidence" value="ECO:0007669"/>
    <property type="project" value="InterPro"/>
</dbReference>
<protein>
    <submittedName>
        <fullName evidence="3">Type II secretion system protein E</fullName>
    </submittedName>
</protein>
<dbReference type="InterPro" id="IPR001482">
    <property type="entry name" value="T2SS/T4SS_dom"/>
</dbReference>
<evidence type="ECO:0000313" key="4">
    <source>
        <dbReference type="Proteomes" id="UP000029859"/>
    </source>
</evidence>
<dbReference type="SUPFAM" id="SSF52540">
    <property type="entry name" value="P-loop containing nucleoside triphosphate hydrolases"/>
    <property type="match status" value="1"/>
</dbReference>
<gene>
    <name evidence="3" type="ORF">LI82_02140</name>
</gene>
<accession>A0A099T385</accession>
<dbReference type="Proteomes" id="UP000029859">
    <property type="component" value="Unassembled WGS sequence"/>
</dbReference>
<comment type="similarity">
    <text evidence="1">Belongs to the GSP E family.</text>
</comment>
<proteinExistence type="inferred from homology"/>
<name>A0A099T385_METMT</name>
<dbReference type="InterPro" id="IPR050921">
    <property type="entry name" value="T4SS_GSP_E_ATPase"/>
</dbReference>
<dbReference type="Pfam" id="PF00437">
    <property type="entry name" value="T2SSE"/>
    <property type="match status" value="1"/>
</dbReference>
<comment type="caution">
    <text evidence="3">The sequence shown here is derived from an EMBL/GenBank/DDBJ whole genome shotgun (WGS) entry which is preliminary data.</text>
</comment>
<dbReference type="InterPro" id="IPR027417">
    <property type="entry name" value="P-loop_NTPase"/>
</dbReference>